<gene>
    <name evidence="7" type="ORF">J0A66_18110</name>
</gene>
<dbReference type="Gene3D" id="2.40.170.20">
    <property type="entry name" value="TonB-dependent receptor, beta-barrel domain"/>
    <property type="match status" value="1"/>
</dbReference>
<dbReference type="AlphaFoldDB" id="A0A939DSJ1"/>
<evidence type="ECO:0000256" key="1">
    <source>
        <dbReference type="ARBA" id="ARBA00004442"/>
    </source>
</evidence>
<sequence>MHVQQSLLSSRISQILAIGLLVPMIQGVAYSQTQLNDAQEDSLQSTDEEQREKDGTTEVIEVKGVRQVVRSSISTKRYSNAIVDAITAEDIGDLPAQSLSEVMETITGAGGHRGKGGGSEIALRGLGPFLGNTTFNGGQASNGSGDRSVNFSQFPSEVINQVSVYKTQQANLIEGGISGTIDIGTVKPLDYGKRLIRGEVKGSYNPYADKMEFGDSVGSRLTLSYIDQYSSENLGEIGLSIGIQRNDTTNPQDRVYSSSTWSACDQTVMPAALGDPNDSDGKRGRFARCTNTSLTPGSENSDNPYYLVPNSFGIRQQGEKDQRDAAFLGLQWKPSDRLTISMDSQLSLREYIEDRHDLAFSDARRIGPDRKVAENGALTYFEGTSQLSAEGDYFIRNEDYKGGRFNIAYNATNYLTLKFDLSYSDTVRNDLRRRTRLRSDTSDIYGNELPQNEDFPSTWGGKVYYTWDFSKGTDVPIINVDPRFDVTNHDLFSDDLRLLRDETESNYTVSAAAFDASYLVGDSPISSIDAGIRFARLSYDDFFTRVEYTQSDREIDRQANESCRTAFPQQDFLSDASGAAITEFATFDSLCLFNAYVGDDDLVVPDDALLDPANVNLTEETFAGYAMASYNTLVADKELRGNFGVRVVKTKVESTGLRTALVMQPIGDSGGFNLVPDGESYENVVFENDFVDVLPSVNLVYSLADDVLLRGAIYRALARPDPSALGAGRNFSTNSDENGFTNIEDAIAGVTAEGSPYIEPLRAWNYDISLEWYPNEDSLLSFATYYKEFEGGTIPEIRNEVFEIEGQQATVPVQQDKSTEDTSSLLGFELSLAHTFTWLPDPFKGLGVKAGYNYADTNYKTQDILLGDQYDPETSTVIKGIIEPAGLSGSAKHTLSAQLFYAIGDFDIQAIYNYRSEYFQAFLGGNSQLRYVPDVNTVNLRASYTYSKSLKFQFDAVNITDEPRVDYMPVMGSFRDYQAFGTTYYLSARYTYR</sequence>
<feature type="domain" description="TonB-dependent receptor-like beta-barrel" evidence="5">
    <location>
        <begin position="476"/>
        <end position="958"/>
    </location>
</feature>
<feature type="domain" description="TonB-dependent receptor plug" evidence="6">
    <location>
        <begin position="77"/>
        <end position="179"/>
    </location>
</feature>
<evidence type="ECO:0000256" key="3">
    <source>
        <dbReference type="ARBA" id="ARBA00023237"/>
    </source>
</evidence>
<dbReference type="SUPFAM" id="SSF56935">
    <property type="entry name" value="Porins"/>
    <property type="match status" value="1"/>
</dbReference>
<dbReference type="InterPro" id="IPR037066">
    <property type="entry name" value="Plug_dom_sf"/>
</dbReference>
<name>A0A939DSJ1_9ALTE</name>
<dbReference type="Pfam" id="PF00593">
    <property type="entry name" value="TonB_dep_Rec_b-barrel"/>
    <property type="match status" value="1"/>
</dbReference>
<protein>
    <submittedName>
        <fullName evidence="7">TonB-dependent receptor</fullName>
    </submittedName>
</protein>
<dbReference type="InterPro" id="IPR012910">
    <property type="entry name" value="Plug_dom"/>
</dbReference>
<evidence type="ECO:0000259" key="6">
    <source>
        <dbReference type="Pfam" id="PF07715"/>
    </source>
</evidence>
<accession>A0A939DSJ1</accession>
<dbReference type="RefSeq" id="WP_206575264.1">
    <property type="nucleotide sequence ID" value="NZ_JAFKCV010000014.1"/>
</dbReference>
<dbReference type="InterPro" id="IPR010104">
    <property type="entry name" value="TonB_rcpt_bac"/>
</dbReference>
<keyword evidence="7" id="KW-0675">Receptor</keyword>
<keyword evidence="4" id="KW-0798">TonB box</keyword>
<evidence type="ECO:0000256" key="2">
    <source>
        <dbReference type="ARBA" id="ARBA00023136"/>
    </source>
</evidence>
<comment type="caution">
    <text evidence="7">The sequence shown here is derived from an EMBL/GenBank/DDBJ whole genome shotgun (WGS) entry which is preliminary data.</text>
</comment>
<proteinExistence type="inferred from homology"/>
<keyword evidence="3" id="KW-0998">Cell outer membrane</keyword>
<keyword evidence="2 4" id="KW-0472">Membrane</keyword>
<dbReference type="GO" id="GO:0009279">
    <property type="term" value="C:cell outer membrane"/>
    <property type="evidence" value="ECO:0007669"/>
    <property type="project" value="UniProtKB-SubCell"/>
</dbReference>
<reference evidence="7" key="1">
    <citation type="submission" date="2021-03" db="EMBL/GenBank/DDBJ databases">
        <title>novel species isolated from a fishpond in China.</title>
        <authorList>
            <person name="Lu H."/>
            <person name="Cai Z."/>
        </authorList>
    </citation>
    <scope>NUCLEOTIDE SEQUENCE</scope>
    <source>
        <strain evidence="7">JCM 30855</strain>
    </source>
</reference>
<dbReference type="EMBL" id="JAFKCV010000014">
    <property type="protein sequence ID" value="MBN7827151.1"/>
    <property type="molecule type" value="Genomic_DNA"/>
</dbReference>
<evidence type="ECO:0000313" key="8">
    <source>
        <dbReference type="Proteomes" id="UP000664654"/>
    </source>
</evidence>
<dbReference type="PANTHER" id="PTHR40980">
    <property type="entry name" value="PLUG DOMAIN-CONTAINING PROTEIN"/>
    <property type="match status" value="1"/>
</dbReference>
<evidence type="ECO:0000313" key="7">
    <source>
        <dbReference type="EMBL" id="MBN7827151.1"/>
    </source>
</evidence>
<dbReference type="Pfam" id="PF07715">
    <property type="entry name" value="Plug"/>
    <property type="match status" value="1"/>
</dbReference>
<evidence type="ECO:0000256" key="4">
    <source>
        <dbReference type="RuleBase" id="RU003357"/>
    </source>
</evidence>
<comment type="similarity">
    <text evidence="4">Belongs to the TonB-dependent receptor family.</text>
</comment>
<organism evidence="7 8">
    <name type="scientific">Bowmanella dokdonensis</name>
    <dbReference type="NCBI Taxonomy" id="751969"/>
    <lineage>
        <taxon>Bacteria</taxon>
        <taxon>Pseudomonadati</taxon>
        <taxon>Pseudomonadota</taxon>
        <taxon>Gammaproteobacteria</taxon>
        <taxon>Alteromonadales</taxon>
        <taxon>Alteromonadaceae</taxon>
        <taxon>Bowmanella</taxon>
    </lineage>
</organism>
<dbReference type="InterPro" id="IPR000531">
    <property type="entry name" value="Beta-barrel_TonB"/>
</dbReference>
<dbReference type="InterPro" id="IPR036942">
    <property type="entry name" value="Beta-barrel_TonB_sf"/>
</dbReference>
<keyword evidence="8" id="KW-1185">Reference proteome</keyword>
<dbReference type="Gene3D" id="2.170.130.10">
    <property type="entry name" value="TonB-dependent receptor, plug domain"/>
    <property type="match status" value="1"/>
</dbReference>
<comment type="subcellular location">
    <subcellularLocation>
        <location evidence="1 4">Cell outer membrane</location>
    </subcellularLocation>
</comment>
<dbReference type="Proteomes" id="UP000664654">
    <property type="component" value="Unassembled WGS sequence"/>
</dbReference>
<dbReference type="NCBIfam" id="TIGR01782">
    <property type="entry name" value="TonB-Xanth-Caul"/>
    <property type="match status" value="1"/>
</dbReference>
<dbReference type="PANTHER" id="PTHR40980:SF4">
    <property type="entry name" value="TONB-DEPENDENT RECEPTOR-LIKE BETA-BARREL DOMAIN-CONTAINING PROTEIN"/>
    <property type="match status" value="1"/>
</dbReference>
<evidence type="ECO:0000259" key="5">
    <source>
        <dbReference type="Pfam" id="PF00593"/>
    </source>
</evidence>